<sequence length="185" mass="21701">MQTLSWDSLFFFLGGFFGVIGSYTAAIWNSKSETRNIVLLELHGIEQLAEQVLNTFYANNNKLELDIIPMQQKYFHPIYDSISKIKESYPLLNQKTLRLIEGLHVQTTQYELILSTILHDYKKVEHPDTASGIQGYSFHYSQNAVNEFDIFIKCVRQLRKSIKNPFYLFIISKMRWFKNEPTLHP</sequence>
<organism evidence="2 3">
    <name type="scientific">Enterococcus mundtii</name>
    <dbReference type="NCBI Taxonomy" id="53346"/>
    <lineage>
        <taxon>Bacteria</taxon>
        <taxon>Bacillati</taxon>
        <taxon>Bacillota</taxon>
        <taxon>Bacilli</taxon>
        <taxon>Lactobacillales</taxon>
        <taxon>Enterococcaceae</taxon>
        <taxon>Enterococcus</taxon>
    </lineage>
</organism>
<evidence type="ECO:0000256" key="1">
    <source>
        <dbReference type="SAM" id="Phobius"/>
    </source>
</evidence>
<dbReference type="EMBL" id="BJWA01000033">
    <property type="protein sequence ID" value="GEL81713.1"/>
    <property type="molecule type" value="Genomic_DNA"/>
</dbReference>
<proteinExistence type="predicted"/>
<reference evidence="2 3" key="1">
    <citation type="submission" date="2019-07" db="EMBL/GenBank/DDBJ databases">
        <title>Whole genome shotgun sequence of Enterococcus mundtii NBRC 100490.</title>
        <authorList>
            <person name="Hosoyama A."/>
            <person name="Uohara A."/>
            <person name="Ohji S."/>
            <person name="Ichikawa N."/>
        </authorList>
    </citation>
    <scope>NUCLEOTIDE SEQUENCE [LARGE SCALE GENOMIC DNA]</scope>
    <source>
        <strain evidence="2 3">NBRC 100490</strain>
    </source>
</reference>
<gene>
    <name evidence="2" type="ORF">EMU01_28570</name>
</gene>
<evidence type="ECO:0000313" key="3">
    <source>
        <dbReference type="Proteomes" id="UP000321175"/>
    </source>
</evidence>
<dbReference type="GeneID" id="60998372"/>
<keyword evidence="1" id="KW-0472">Membrane</keyword>
<dbReference type="RefSeq" id="WP_071867628.1">
    <property type="nucleotide sequence ID" value="NZ_BJWA01000033.1"/>
</dbReference>
<keyword evidence="1" id="KW-1133">Transmembrane helix</keyword>
<keyword evidence="1" id="KW-0812">Transmembrane</keyword>
<evidence type="ECO:0000313" key="2">
    <source>
        <dbReference type="EMBL" id="GEL81713.1"/>
    </source>
</evidence>
<comment type="caution">
    <text evidence="2">The sequence shown here is derived from an EMBL/GenBank/DDBJ whole genome shotgun (WGS) entry which is preliminary data.</text>
</comment>
<keyword evidence="3" id="KW-1185">Reference proteome</keyword>
<dbReference type="Proteomes" id="UP000321175">
    <property type="component" value="Unassembled WGS sequence"/>
</dbReference>
<protein>
    <submittedName>
        <fullName evidence="2">Uncharacterized protein</fullName>
    </submittedName>
</protein>
<name>A0ABQ0VIE0_ENTMU</name>
<feature type="transmembrane region" description="Helical" evidence="1">
    <location>
        <begin position="6"/>
        <end position="28"/>
    </location>
</feature>
<accession>A0ABQ0VIE0</accession>